<dbReference type="InterPro" id="IPR043144">
    <property type="entry name" value="Mal/L-sulf/L-lact_DH-like_ah"/>
</dbReference>
<proteinExistence type="inferred from homology"/>
<dbReference type="RefSeq" id="WP_259549858.1">
    <property type="nucleotide sequence ID" value="NZ_BAABHW010000002.1"/>
</dbReference>
<protein>
    <submittedName>
        <fullName evidence="3">Ldh family oxidoreductase</fullName>
    </submittedName>
</protein>
<dbReference type="PANTHER" id="PTHR11091">
    <property type="entry name" value="OXIDOREDUCTASE-RELATED"/>
    <property type="match status" value="1"/>
</dbReference>
<keyword evidence="4" id="KW-1185">Reference proteome</keyword>
<dbReference type="SUPFAM" id="SSF89733">
    <property type="entry name" value="L-sulfolactate dehydrogenase-like"/>
    <property type="match status" value="1"/>
</dbReference>
<dbReference type="InterPro" id="IPR003767">
    <property type="entry name" value="Malate/L-lactate_DH-like"/>
</dbReference>
<evidence type="ECO:0000256" key="1">
    <source>
        <dbReference type="ARBA" id="ARBA00006056"/>
    </source>
</evidence>
<dbReference type="Gene3D" id="1.10.1530.10">
    <property type="match status" value="1"/>
</dbReference>
<dbReference type="Gene3D" id="3.30.1370.60">
    <property type="entry name" value="Hypothetical oxidoreductase yiak, domain 2"/>
    <property type="match status" value="1"/>
</dbReference>
<dbReference type="EMBL" id="BAABHW010000002">
    <property type="protein sequence ID" value="GAA5070233.1"/>
    <property type="molecule type" value="Genomic_DNA"/>
</dbReference>
<gene>
    <name evidence="3" type="ORF">GCM10023209_12760</name>
</gene>
<sequence>MIRVAADDLRAFVAGCYREMGVPADRAALVADSLVQADLWGHASHGVMRTFWYGARIASGATRADAPVTVDGGMGAITRLDGHDGIGQVVAQEAMARAIEAARTHGIGAVSVRNSGHFGTAMYFTRQAAAAGCIGFLCTNASPAMAPWGGRQKGVGNNPWSWAAPAGRYPPMVLDIANTAVARGKLYAAKARGEHIPSGWAIDTQGVATIDPAAGIAGTILPMAGHKGYAISMIMDMLSGVLSGSGFGASIVGPYMPEGRSGVGHLAIAINIAALRPLPEFEADMEALIVSLKSAPRGDGVDEIFYPGEVEARAEARALSEGIALPADVAMELSEKGAELGLDFPA</sequence>
<evidence type="ECO:0000313" key="3">
    <source>
        <dbReference type="EMBL" id="GAA5070233.1"/>
    </source>
</evidence>
<dbReference type="PANTHER" id="PTHR11091:SF0">
    <property type="entry name" value="MALATE DEHYDROGENASE"/>
    <property type="match status" value="1"/>
</dbReference>
<evidence type="ECO:0000313" key="4">
    <source>
        <dbReference type="Proteomes" id="UP001499910"/>
    </source>
</evidence>
<reference evidence="4" key="1">
    <citation type="journal article" date="2019" name="Int. J. Syst. Evol. Microbiol.">
        <title>The Global Catalogue of Microorganisms (GCM) 10K type strain sequencing project: providing services to taxonomists for standard genome sequencing and annotation.</title>
        <authorList>
            <consortium name="The Broad Institute Genomics Platform"/>
            <consortium name="The Broad Institute Genome Sequencing Center for Infectious Disease"/>
            <person name="Wu L."/>
            <person name="Ma J."/>
        </authorList>
    </citation>
    <scope>NUCLEOTIDE SEQUENCE [LARGE SCALE GENOMIC DNA]</scope>
    <source>
        <strain evidence="4">JCM 18015</strain>
    </source>
</reference>
<name>A0ABP9L4K7_9RHOB</name>
<organism evidence="3 4">
    <name type="scientific">[Roseibacterium] beibuensis</name>
    <dbReference type="NCBI Taxonomy" id="1193142"/>
    <lineage>
        <taxon>Bacteria</taxon>
        <taxon>Pseudomonadati</taxon>
        <taxon>Pseudomonadota</taxon>
        <taxon>Alphaproteobacteria</taxon>
        <taxon>Rhodobacterales</taxon>
        <taxon>Roseobacteraceae</taxon>
        <taxon>Roseicyclus</taxon>
    </lineage>
</organism>
<dbReference type="InterPro" id="IPR036111">
    <property type="entry name" value="Mal/L-sulfo/L-lacto_DH-like_sf"/>
</dbReference>
<dbReference type="Pfam" id="PF02615">
    <property type="entry name" value="Ldh_2"/>
    <property type="match status" value="1"/>
</dbReference>
<comment type="similarity">
    <text evidence="1">Belongs to the LDH2/MDH2 oxidoreductase family.</text>
</comment>
<dbReference type="Proteomes" id="UP001499910">
    <property type="component" value="Unassembled WGS sequence"/>
</dbReference>
<evidence type="ECO:0000256" key="2">
    <source>
        <dbReference type="ARBA" id="ARBA00023002"/>
    </source>
</evidence>
<comment type="caution">
    <text evidence="3">The sequence shown here is derived from an EMBL/GenBank/DDBJ whole genome shotgun (WGS) entry which is preliminary data.</text>
</comment>
<accession>A0ABP9L4K7</accession>
<keyword evidence="2" id="KW-0560">Oxidoreductase</keyword>
<dbReference type="InterPro" id="IPR043143">
    <property type="entry name" value="Mal/L-sulf/L-lact_DH-like_NADP"/>
</dbReference>